<accession>A0A9W8DT56</accession>
<dbReference type="InterPro" id="IPR007231">
    <property type="entry name" value="Nucleoporin_int_Nup93/Nic96"/>
</dbReference>
<reference evidence="5" key="1">
    <citation type="submission" date="2022-07" db="EMBL/GenBank/DDBJ databases">
        <title>Phylogenomic reconstructions and comparative analyses of Kickxellomycotina fungi.</title>
        <authorList>
            <person name="Reynolds N.K."/>
            <person name="Stajich J.E."/>
            <person name="Barry K."/>
            <person name="Grigoriev I.V."/>
            <person name="Crous P."/>
            <person name="Smith M.E."/>
        </authorList>
    </citation>
    <scope>NUCLEOTIDE SEQUENCE</scope>
    <source>
        <strain evidence="5">NBRC 100468</strain>
    </source>
</reference>
<sequence length="841" mass="95779">MSTSNTLGGLLESSRKLTSNLTGFEIPTIERDLELLESASRKLVTKAARVGIEQDTRILLAKSGLNADQLKEDLENISLAPLFEFNQPQHDPDVELFLSHQQEQTVIGAIDDSRHMTLTDFDRYISNDIQRLWDEKQVQIFDELGQHRPSDINSLNGSALDQTMRSSFMSPVSVHQKTAFDNASANGLHSRPRALRYAKAVETLNKDRLNDQPSSPTSLFRKVIEDSFDEIRSKQIKENWNLLELLVLSAKDGHSNSEITKVLISGSRQFLEESFVDYIDKIIAQRPYEAALGGNPSIHNKIRAFLKLKFSLSKDNPEYLEAKALKYAKATEDALANSDPHFITYLKKYADSEDHMLMPSDRDRLLSSFNIMKANPDSIDPYKFAIYKILGRCELQKKSTPHVIRTTEDYLWLQLMLVRELESATTAPGDRYSLKDLQKLLLKFGPKHFDPAGNNPLLYFRVLLLSLQFEQAINYLVKSEIYQIEAVHFAIALSYYGYIQKTSPEFTTQYPEYVTVEDGKTCLDYAKLIVHYIRTLPDNTIEHAIQYLLTISAGGASEFQYQIQLCQSSIIRILFESREYAYFLGDILKDGARKKGVLERYYKLLGFKSSSEFTLGITKHLANMSQKEGRLPDSVLLYNLAGEYNAVLRVMIKQLGDVLYTRNNKISITSKIVDDNDPSKNSEDVIHIAHAVLNHYEAQDHIYNSVDKSAISTCSLILNLISFTEAYREEKHELALSIIQSTGLIPLDDDINETTRKSEQIRNLDPTIIRNFPDILLLTMDVLSRLYSGLKESSYPDSTKQANMDKLRRSAHGLMVFAGMIQFRMPPDTFARLNRIDAFMN</sequence>
<keyword evidence="4" id="KW-0509">mRNA transport</keyword>
<evidence type="ECO:0000256" key="2">
    <source>
        <dbReference type="ARBA" id="ARBA00010186"/>
    </source>
</evidence>
<keyword evidence="3 4" id="KW-0539">Nucleus</keyword>
<evidence type="ECO:0000256" key="3">
    <source>
        <dbReference type="ARBA" id="ARBA00023242"/>
    </source>
</evidence>
<dbReference type="EMBL" id="JANBPU010000002">
    <property type="protein sequence ID" value="KAJ1921877.1"/>
    <property type="molecule type" value="Genomic_DNA"/>
</dbReference>
<dbReference type="GO" id="GO:0006606">
    <property type="term" value="P:protein import into nucleus"/>
    <property type="evidence" value="ECO:0007669"/>
    <property type="project" value="TreeGrafter"/>
</dbReference>
<evidence type="ECO:0000256" key="4">
    <source>
        <dbReference type="RuleBase" id="RU364035"/>
    </source>
</evidence>
<dbReference type="GO" id="GO:0017056">
    <property type="term" value="F:structural constituent of nuclear pore"/>
    <property type="evidence" value="ECO:0007669"/>
    <property type="project" value="InterPro"/>
</dbReference>
<proteinExistence type="inferred from homology"/>
<dbReference type="GO" id="GO:0016973">
    <property type="term" value="P:poly(A)+ mRNA export from nucleus"/>
    <property type="evidence" value="ECO:0007669"/>
    <property type="project" value="TreeGrafter"/>
</dbReference>
<protein>
    <recommendedName>
        <fullName evidence="4">Nuclear pore protein</fullName>
    </recommendedName>
</protein>
<evidence type="ECO:0000313" key="6">
    <source>
        <dbReference type="Proteomes" id="UP001150538"/>
    </source>
</evidence>
<keyword evidence="4" id="KW-0653">Protein transport</keyword>
<organism evidence="5 6">
    <name type="scientific">Mycoemilia scoparia</name>
    <dbReference type="NCBI Taxonomy" id="417184"/>
    <lineage>
        <taxon>Eukaryota</taxon>
        <taxon>Fungi</taxon>
        <taxon>Fungi incertae sedis</taxon>
        <taxon>Zoopagomycota</taxon>
        <taxon>Kickxellomycotina</taxon>
        <taxon>Kickxellomycetes</taxon>
        <taxon>Kickxellales</taxon>
        <taxon>Kickxellaceae</taxon>
        <taxon>Mycoemilia</taxon>
    </lineage>
</organism>
<name>A0A9W8DT56_9FUNG</name>
<dbReference type="AlphaFoldDB" id="A0A9W8DT56"/>
<dbReference type="Proteomes" id="UP001150538">
    <property type="component" value="Unassembled WGS sequence"/>
</dbReference>
<evidence type="ECO:0000256" key="1">
    <source>
        <dbReference type="ARBA" id="ARBA00004259"/>
    </source>
</evidence>
<evidence type="ECO:0000313" key="5">
    <source>
        <dbReference type="EMBL" id="KAJ1921877.1"/>
    </source>
</evidence>
<dbReference type="PANTHER" id="PTHR11225:SF4">
    <property type="entry name" value="NUCLEAR PORE COMPLEX PROTEIN NUP93"/>
    <property type="match status" value="1"/>
</dbReference>
<keyword evidence="6" id="KW-1185">Reference proteome</keyword>
<keyword evidence="4" id="KW-0906">Nuclear pore complex</keyword>
<dbReference type="GO" id="GO:0005643">
    <property type="term" value="C:nuclear pore"/>
    <property type="evidence" value="ECO:0007669"/>
    <property type="project" value="UniProtKB-SubCell"/>
</dbReference>
<gene>
    <name evidence="5" type="primary">NIC96</name>
    <name evidence="5" type="ORF">H4219_000223</name>
</gene>
<keyword evidence="4" id="KW-0811">Translocation</keyword>
<comment type="caution">
    <text evidence="5">The sequence shown here is derived from an EMBL/GenBank/DDBJ whole genome shotgun (WGS) entry which is preliminary data.</text>
</comment>
<keyword evidence="4" id="KW-0813">Transport</keyword>
<dbReference type="Pfam" id="PF04097">
    <property type="entry name" value="Nic96"/>
    <property type="match status" value="1"/>
</dbReference>
<dbReference type="OrthoDB" id="203824at2759"/>
<comment type="subcellular location">
    <subcellularLocation>
        <location evidence="1">Nucleus envelope</location>
    </subcellularLocation>
    <subcellularLocation>
        <location evidence="4">Nucleus</location>
        <location evidence="4">Nuclear pore complex</location>
    </subcellularLocation>
</comment>
<keyword evidence="4" id="KW-0472">Membrane</keyword>
<comment type="similarity">
    <text evidence="2 4">Belongs to the nucleoporin interacting component (NIC) family.</text>
</comment>
<dbReference type="PANTHER" id="PTHR11225">
    <property type="entry name" value="NUCLEAR PORE COMPLEX PROTEIN NUP93 NUCLEOPORIN NUP93 DEAD EYE PROTEIN"/>
    <property type="match status" value="1"/>
</dbReference>